<evidence type="ECO:0000313" key="6">
    <source>
        <dbReference type="Proteomes" id="UP001172082"/>
    </source>
</evidence>
<reference evidence="5" key="1">
    <citation type="submission" date="2023-06" db="EMBL/GenBank/DDBJ databases">
        <title>Genomic of Parafulvivirga corallium.</title>
        <authorList>
            <person name="Wang G."/>
        </authorList>
    </citation>
    <scope>NUCLEOTIDE SEQUENCE</scope>
    <source>
        <strain evidence="5">BMA10</strain>
    </source>
</reference>
<dbReference type="SMART" id="SM00028">
    <property type="entry name" value="TPR"/>
    <property type="match status" value="6"/>
</dbReference>
<dbReference type="Proteomes" id="UP001172082">
    <property type="component" value="Unassembled WGS sequence"/>
</dbReference>
<dbReference type="InterPro" id="IPR051685">
    <property type="entry name" value="Ycf3/AcsC/BcsC/TPR_MFPF"/>
</dbReference>
<dbReference type="RefSeq" id="WP_346750649.1">
    <property type="nucleotide sequence ID" value="NZ_JAUJEA010000001.1"/>
</dbReference>
<dbReference type="Pfam" id="PF12895">
    <property type="entry name" value="ANAPC3"/>
    <property type="match status" value="1"/>
</dbReference>
<evidence type="ECO:0000256" key="2">
    <source>
        <dbReference type="ARBA" id="ARBA00022803"/>
    </source>
</evidence>
<organism evidence="5 6">
    <name type="scientific">Splendidivirga corallicola</name>
    <dbReference type="NCBI Taxonomy" id="3051826"/>
    <lineage>
        <taxon>Bacteria</taxon>
        <taxon>Pseudomonadati</taxon>
        <taxon>Bacteroidota</taxon>
        <taxon>Cytophagia</taxon>
        <taxon>Cytophagales</taxon>
        <taxon>Splendidivirgaceae</taxon>
        <taxon>Splendidivirga</taxon>
    </lineage>
</organism>
<dbReference type="PANTHER" id="PTHR44943:SF8">
    <property type="entry name" value="TPR REPEAT-CONTAINING PROTEIN MJ0263"/>
    <property type="match status" value="1"/>
</dbReference>
<feature type="repeat" description="TPR" evidence="3">
    <location>
        <begin position="172"/>
        <end position="205"/>
    </location>
</feature>
<dbReference type="Gene3D" id="1.25.40.10">
    <property type="entry name" value="Tetratricopeptide repeat domain"/>
    <property type="match status" value="2"/>
</dbReference>
<keyword evidence="4" id="KW-1133">Transmembrane helix</keyword>
<dbReference type="PROSITE" id="PS50005">
    <property type="entry name" value="TPR"/>
    <property type="match status" value="2"/>
</dbReference>
<evidence type="ECO:0000256" key="1">
    <source>
        <dbReference type="ARBA" id="ARBA00022737"/>
    </source>
</evidence>
<feature type="transmembrane region" description="Helical" evidence="4">
    <location>
        <begin position="364"/>
        <end position="385"/>
    </location>
</feature>
<keyword evidence="6" id="KW-1185">Reference proteome</keyword>
<dbReference type="PANTHER" id="PTHR44943">
    <property type="entry name" value="CELLULOSE SYNTHASE OPERON PROTEIN C"/>
    <property type="match status" value="1"/>
</dbReference>
<feature type="transmembrane region" description="Helical" evidence="4">
    <location>
        <begin position="229"/>
        <end position="252"/>
    </location>
</feature>
<dbReference type="Pfam" id="PF07719">
    <property type="entry name" value="TPR_2"/>
    <property type="match status" value="1"/>
</dbReference>
<keyword evidence="1" id="KW-0677">Repeat</keyword>
<keyword evidence="4" id="KW-0472">Membrane</keyword>
<feature type="transmembrane region" description="Helical" evidence="4">
    <location>
        <begin position="272"/>
        <end position="298"/>
    </location>
</feature>
<keyword evidence="4" id="KW-0812">Transmembrane</keyword>
<keyword evidence="2 3" id="KW-0802">TPR repeat</keyword>
<dbReference type="SUPFAM" id="SSF48452">
    <property type="entry name" value="TPR-like"/>
    <property type="match status" value="1"/>
</dbReference>
<feature type="transmembrane region" description="Helical" evidence="4">
    <location>
        <begin position="335"/>
        <end position="352"/>
    </location>
</feature>
<evidence type="ECO:0000256" key="4">
    <source>
        <dbReference type="SAM" id="Phobius"/>
    </source>
</evidence>
<sequence>MTEPHLEKAKVLIERNRFNEAEKSLRLTLSKQPNNVEALSLLAICLSEKKEFDEANEAMKAAIATEPNNPQLLYLFSRVLFEQEEFAKAEEYIKSAIAFYPYEADYFGIWAAIFLNKKDWKNALAKADEGLAIDPENLMCLNTRSTALVKLNKKKEAFDTISEALNQNPDNEVTHTNYGWGLLEKGEHKKALEHFRQALQHNPNFTWAKQGLLEALKARYLVYRIFLKYTFWISNLSSKVQWAIIIGLYFGVRLLNGWADQNQTVGMVAKPLIYAYMVFAISTWVISPLANVFLRFNVYGKYALSRDEKIASNLVAVSAFIGLLGFGSYIFIPDLYLLFIGILGISMMIPLSSMLRPKKQKSRVILITYSALLLIMGCVAIYNTFQSQEPGAIGTLYIYGLVVYQFVANAFIAE</sequence>
<dbReference type="InterPro" id="IPR019734">
    <property type="entry name" value="TPR_rpt"/>
</dbReference>
<dbReference type="InterPro" id="IPR013105">
    <property type="entry name" value="TPR_2"/>
</dbReference>
<dbReference type="InterPro" id="IPR011990">
    <property type="entry name" value="TPR-like_helical_dom_sf"/>
</dbReference>
<accession>A0ABT8KKQ0</accession>
<comment type="caution">
    <text evidence="5">The sequence shown here is derived from an EMBL/GenBank/DDBJ whole genome shotgun (WGS) entry which is preliminary data.</text>
</comment>
<feature type="transmembrane region" description="Helical" evidence="4">
    <location>
        <begin position="310"/>
        <end position="329"/>
    </location>
</feature>
<evidence type="ECO:0000256" key="3">
    <source>
        <dbReference type="PROSITE-ProRule" id="PRU00339"/>
    </source>
</evidence>
<feature type="transmembrane region" description="Helical" evidence="4">
    <location>
        <begin position="391"/>
        <end position="412"/>
    </location>
</feature>
<evidence type="ECO:0000313" key="5">
    <source>
        <dbReference type="EMBL" id="MDN5200627.1"/>
    </source>
</evidence>
<proteinExistence type="predicted"/>
<dbReference type="EMBL" id="JAUJEA010000001">
    <property type="protein sequence ID" value="MDN5200627.1"/>
    <property type="molecule type" value="Genomic_DNA"/>
</dbReference>
<gene>
    <name evidence="5" type="ORF">QQ008_04620</name>
</gene>
<name>A0ABT8KKQ0_9BACT</name>
<feature type="repeat" description="TPR" evidence="3">
    <location>
        <begin position="36"/>
        <end position="69"/>
    </location>
</feature>
<protein>
    <submittedName>
        <fullName evidence="5">Tetratricopeptide repeat protein</fullName>
    </submittedName>
</protein>